<evidence type="ECO:0000313" key="3">
    <source>
        <dbReference type="EnsemblProtists" id="PYU1_T002015"/>
    </source>
</evidence>
<dbReference type="STRING" id="431595.K3WAM4"/>
<comment type="similarity">
    <text evidence="1">Belongs to the iron/ascorbate-dependent oxidoreductase family.</text>
</comment>
<dbReference type="InterPro" id="IPR005123">
    <property type="entry name" value="Oxoglu/Fe-dep_dioxygenase_dom"/>
</dbReference>
<dbReference type="PANTHER" id="PTHR47990">
    <property type="entry name" value="2-OXOGLUTARATE (2OG) AND FE(II)-DEPENDENT OXYGENASE SUPERFAMILY PROTEIN-RELATED"/>
    <property type="match status" value="1"/>
</dbReference>
<dbReference type="InterPro" id="IPR027443">
    <property type="entry name" value="IPNS-like_sf"/>
</dbReference>
<dbReference type="HOGENOM" id="CLU_010119_16_3_1"/>
<reference evidence="4" key="2">
    <citation type="submission" date="2010-04" db="EMBL/GenBank/DDBJ databases">
        <authorList>
            <person name="Buell R."/>
            <person name="Hamilton J."/>
            <person name="Hostetler J."/>
        </authorList>
    </citation>
    <scope>NUCLEOTIDE SEQUENCE [LARGE SCALE GENOMIC DNA]</scope>
    <source>
        <strain evidence="4">DAOM:BR144</strain>
    </source>
</reference>
<dbReference type="PROSITE" id="PS51471">
    <property type="entry name" value="FE2OG_OXY"/>
    <property type="match status" value="1"/>
</dbReference>
<proteinExistence type="inferred from homology"/>
<dbReference type="AlphaFoldDB" id="K3WAM4"/>
<evidence type="ECO:0000313" key="4">
    <source>
        <dbReference type="Proteomes" id="UP000019132"/>
    </source>
</evidence>
<dbReference type="GO" id="GO:0016491">
    <property type="term" value="F:oxidoreductase activity"/>
    <property type="evidence" value="ECO:0007669"/>
    <property type="project" value="UniProtKB-KW"/>
</dbReference>
<keyword evidence="1" id="KW-0560">Oxidoreductase</keyword>
<dbReference type="Pfam" id="PF14226">
    <property type="entry name" value="DIOX_N"/>
    <property type="match status" value="1"/>
</dbReference>
<dbReference type="EMBL" id="GL376634">
    <property type="status" value="NOT_ANNOTATED_CDS"/>
    <property type="molecule type" value="Genomic_DNA"/>
</dbReference>
<dbReference type="InterPro" id="IPR044861">
    <property type="entry name" value="IPNS-like_FE2OG_OXY"/>
</dbReference>
<reference evidence="4" key="1">
    <citation type="journal article" date="2010" name="Genome Biol.">
        <title>Genome sequence of the necrotrophic plant pathogen Pythium ultimum reveals original pathogenicity mechanisms and effector repertoire.</title>
        <authorList>
            <person name="Levesque C.A."/>
            <person name="Brouwer H."/>
            <person name="Cano L."/>
            <person name="Hamilton J.P."/>
            <person name="Holt C."/>
            <person name="Huitema E."/>
            <person name="Raffaele S."/>
            <person name="Robideau G.P."/>
            <person name="Thines M."/>
            <person name="Win J."/>
            <person name="Zerillo M.M."/>
            <person name="Beakes G.W."/>
            <person name="Boore J.L."/>
            <person name="Busam D."/>
            <person name="Dumas B."/>
            <person name="Ferriera S."/>
            <person name="Fuerstenberg S.I."/>
            <person name="Gachon C.M."/>
            <person name="Gaulin E."/>
            <person name="Govers F."/>
            <person name="Grenville-Briggs L."/>
            <person name="Horner N."/>
            <person name="Hostetler J."/>
            <person name="Jiang R.H."/>
            <person name="Johnson J."/>
            <person name="Krajaejun T."/>
            <person name="Lin H."/>
            <person name="Meijer H.J."/>
            <person name="Moore B."/>
            <person name="Morris P."/>
            <person name="Phuntmart V."/>
            <person name="Puiu D."/>
            <person name="Shetty J."/>
            <person name="Stajich J.E."/>
            <person name="Tripathy S."/>
            <person name="Wawra S."/>
            <person name="van West P."/>
            <person name="Whitty B.R."/>
            <person name="Coutinho P.M."/>
            <person name="Henrissat B."/>
            <person name="Martin F."/>
            <person name="Thomas P.D."/>
            <person name="Tyler B.M."/>
            <person name="De Vries R.P."/>
            <person name="Kamoun S."/>
            <person name="Yandell M."/>
            <person name="Tisserat N."/>
            <person name="Buell C.R."/>
        </authorList>
    </citation>
    <scope>NUCLEOTIDE SEQUENCE</scope>
    <source>
        <strain evidence="4">DAOM:BR144</strain>
    </source>
</reference>
<organism evidence="3 4">
    <name type="scientific">Globisporangium ultimum (strain ATCC 200006 / CBS 805.95 / DAOM BR144)</name>
    <name type="common">Pythium ultimum</name>
    <dbReference type="NCBI Taxonomy" id="431595"/>
    <lineage>
        <taxon>Eukaryota</taxon>
        <taxon>Sar</taxon>
        <taxon>Stramenopiles</taxon>
        <taxon>Oomycota</taxon>
        <taxon>Peronosporomycetes</taxon>
        <taxon>Pythiales</taxon>
        <taxon>Pythiaceae</taxon>
        <taxon>Globisporangium</taxon>
    </lineage>
</organism>
<dbReference type="FunFam" id="2.60.120.330:FF:000012">
    <property type="entry name" value="Gibberellin 20 oxidase 1"/>
    <property type="match status" value="1"/>
</dbReference>
<dbReference type="EnsemblProtists" id="PYU1_T002015">
    <property type="protein sequence ID" value="PYU1_T002015"/>
    <property type="gene ID" value="PYU1_G002013"/>
</dbReference>
<protein>
    <recommendedName>
        <fullName evidence="2">Fe2OG dioxygenase domain-containing protein</fullName>
    </recommendedName>
</protein>
<dbReference type="InParanoid" id="K3WAM4"/>
<dbReference type="SUPFAM" id="SSF51197">
    <property type="entry name" value="Clavaminate synthase-like"/>
    <property type="match status" value="1"/>
</dbReference>
<dbReference type="Proteomes" id="UP000019132">
    <property type="component" value="Unassembled WGS sequence"/>
</dbReference>
<keyword evidence="4" id="KW-1185">Reference proteome</keyword>
<dbReference type="OMA" id="KWYPELY"/>
<evidence type="ECO:0000259" key="2">
    <source>
        <dbReference type="PROSITE" id="PS51471"/>
    </source>
</evidence>
<sequence length="379" mass="43260">MTELAPPAAALRVPVVDIGALMACRDDAEVQAILARADGPFRTTISALQSALTEWGFFYIANHGVTPELMERFQSAIKRFFALPKELKNTIRRDKANPLGFFDDEFTKNKKDWKEVFDFSGRYEELPENREANRSAKYQNRWLAESVVPGFKDTLIEYYDHMEHIARRLLMLVAVSLGEHVTFFDQFFHSKTGFGENGDKRTRHPDNNSSAMRLNYYPIARDPEETMGVHHHTDPGALTVLYQDDSVSSLQVFHRSSQQWQNLPPIADTFVVNIGDMIQVWSNDKYCASLHRALANGTSERFSSPFFYNPAFDANIHPVLVDADDQPKYKELNWHEYIMSKVLGNYVDLGEEDLHISHYRVEGAAADNIAQPKQHAINA</sequence>
<keyword evidence="1" id="KW-0408">Iron</keyword>
<keyword evidence="1" id="KW-0479">Metal-binding</keyword>
<dbReference type="eggNOG" id="KOG0143">
    <property type="taxonomic scope" value="Eukaryota"/>
</dbReference>
<dbReference type="GO" id="GO:0046872">
    <property type="term" value="F:metal ion binding"/>
    <property type="evidence" value="ECO:0007669"/>
    <property type="project" value="UniProtKB-KW"/>
</dbReference>
<evidence type="ECO:0000256" key="1">
    <source>
        <dbReference type="RuleBase" id="RU003682"/>
    </source>
</evidence>
<reference evidence="3" key="3">
    <citation type="submission" date="2015-02" db="UniProtKB">
        <authorList>
            <consortium name="EnsemblProtists"/>
        </authorList>
    </citation>
    <scope>IDENTIFICATION</scope>
    <source>
        <strain evidence="3">DAOM BR144</strain>
    </source>
</reference>
<name>K3WAM4_GLOUD</name>
<dbReference type="Pfam" id="PF03171">
    <property type="entry name" value="2OG-FeII_Oxy"/>
    <property type="match status" value="1"/>
</dbReference>
<feature type="domain" description="Fe2OG dioxygenase" evidence="2">
    <location>
        <begin position="208"/>
        <end position="310"/>
    </location>
</feature>
<dbReference type="InterPro" id="IPR026992">
    <property type="entry name" value="DIOX_N"/>
</dbReference>
<dbReference type="Gene3D" id="2.60.120.330">
    <property type="entry name" value="B-lactam Antibiotic, Isopenicillin N Synthase, Chain"/>
    <property type="match status" value="1"/>
</dbReference>
<dbReference type="VEuPathDB" id="FungiDB:PYU1_G002013"/>
<accession>K3WAM4</accession>
<dbReference type="InterPro" id="IPR050231">
    <property type="entry name" value="Iron_ascorbate_oxido_reductase"/>
</dbReference>
<dbReference type="PRINTS" id="PR00682">
    <property type="entry name" value="IPNSYNTHASE"/>
</dbReference>